<accession>A0ABW6SW32</accession>
<reference evidence="2 3" key="1">
    <citation type="submission" date="2024-10" db="EMBL/GenBank/DDBJ databases">
        <title>The Natural Products Discovery Center: Release of the First 8490 Sequenced Strains for Exploring Actinobacteria Biosynthetic Diversity.</title>
        <authorList>
            <person name="Kalkreuter E."/>
            <person name="Kautsar S.A."/>
            <person name="Yang D."/>
            <person name="Bader C.D."/>
            <person name="Teijaro C.N."/>
            <person name="Fluegel L."/>
            <person name="Davis C.M."/>
            <person name="Simpson J.R."/>
            <person name="Lauterbach L."/>
            <person name="Steele A.D."/>
            <person name="Gui C."/>
            <person name="Meng S."/>
            <person name="Li G."/>
            <person name="Viehrig K."/>
            <person name="Ye F."/>
            <person name="Su P."/>
            <person name="Kiefer A.F."/>
            <person name="Nichols A."/>
            <person name="Cepeda A.J."/>
            <person name="Yan W."/>
            <person name="Fan B."/>
            <person name="Jiang Y."/>
            <person name="Adhikari A."/>
            <person name="Zheng C.-J."/>
            <person name="Schuster L."/>
            <person name="Cowan T.M."/>
            <person name="Smanski M.J."/>
            <person name="Chevrette M.G."/>
            <person name="De Carvalho L.P.S."/>
            <person name="Shen B."/>
        </authorList>
    </citation>
    <scope>NUCLEOTIDE SEQUENCE [LARGE SCALE GENOMIC DNA]</scope>
    <source>
        <strain evidence="2 3">NPDC002173</strain>
    </source>
</reference>
<keyword evidence="1" id="KW-1133">Transmembrane helix</keyword>
<protein>
    <submittedName>
        <fullName evidence="2">DUF485 domain-containing protein</fullName>
    </submittedName>
</protein>
<keyword evidence="1" id="KW-0472">Membrane</keyword>
<name>A0ABW6SW32_9ACTN</name>
<keyword evidence="3" id="KW-1185">Reference proteome</keyword>
<sequence>MTTRQHDASVYEEIQTSERFRELRSRFRRWVFPMTVAFLAWYVLYVIMSGFARDFMGTKLFGNINVALVFGILQFVSTFLIAWAYSRHAARKLDPLADELRHEVEEKTAE</sequence>
<gene>
    <name evidence="2" type="ORF">ACFYXI_26935</name>
</gene>
<evidence type="ECO:0000256" key="1">
    <source>
        <dbReference type="SAM" id="Phobius"/>
    </source>
</evidence>
<dbReference type="InterPro" id="IPR007436">
    <property type="entry name" value="DUF485"/>
</dbReference>
<comment type="caution">
    <text evidence="2">The sequence shown here is derived from an EMBL/GenBank/DDBJ whole genome shotgun (WGS) entry which is preliminary data.</text>
</comment>
<organism evidence="2 3">
    <name type="scientific">Microtetraspora malaysiensis</name>
    <dbReference type="NCBI Taxonomy" id="161358"/>
    <lineage>
        <taxon>Bacteria</taxon>
        <taxon>Bacillati</taxon>
        <taxon>Actinomycetota</taxon>
        <taxon>Actinomycetes</taxon>
        <taxon>Streptosporangiales</taxon>
        <taxon>Streptosporangiaceae</taxon>
        <taxon>Microtetraspora</taxon>
    </lineage>
</organism>
<dbReference type="PANTHER" id="PTHR38441:SF1">
    <property type="entry name" value="MEMBRANE PROTEIN"/>
    <property type="match status" value="1"/>
</dbReference>
<evidence type="ECO:0000313" key="3">
    <source>
        <dbReference type="Proteomes" id="UP001602013"/>
    </source>
</evidence>
<keyword evidence="1" id="KW-0812">Transmembrane</keyword>
<dbReference type="Proteomes" id="UP001602013">
    <property type="component" value="Unassembled WGS sequence"/>
</dbReference>
<dbReference type="RefSeq" id="WP_387415161.1">
    <property type="nucleotide sequence ID" value="NZ_JBIASD010000020.1"/>
</dbReference>
<feature type="transmembrane region" description="Helical" evidence="1">
    <location>
        <begin position="30"/>
        <end position="52"/>
    </location>
</feature>
<proteinExistence type="predicted"/>
<dbReference type="Pfam" id="PF04341">
    <property type="entry name" value="DUF485"/>
    <property type="match status" value="1"/>
</dbReference>
<dbReference type="EMBL" id="JBIASD010000020">
    <property type="protein sequence ID" value="MFF3669230.1"/>
    <property type="molecule type" value="Genomic_DNA"/>
</dbReference>
<dbReference type="PANTHER" id="PTHR38441">
    <property type="entry name" value="INTEGRAL MEMBRANE PROTEIN-RELATED"/>
    <property type="match status" value="1"/>
</dbReference>
<feature type="transmembrane region" description="Helical" evidence="1">
    <location>
        <begin position="64"/>
        <end position="85"/>
    </location>
</feature>
<evidence type="ECO:0000313" key="2">
    <source>
        <dbReference type="EMBL" id="MFF3669230.1"/>
    </source>
</evidence>